<dbReference type="PANTHER" id="PTHR23322:SF96">
    <property type="entry name" value="FAS-ASSOCIATED FACTOR 1"/>
    <property type="match status" value="1"/>
</dbReference>
<gene>
    <name evidence="2" type="ORF">QYT958_LOCUS22763</name>
</gene>
<dbReference type="SUPFAM" id="SSF52833">
    <property type="entry name" value="Thioredoxin-like"/>
    <property type="match status" value="1"/>
</dbReference>
<dbReference type="EMBL" id="CAJOBR010004444">
    <property type="protein sequence ID" value="CAF4781898.1"/>
    <property type="molecule type" value="Genomic_DNA"/>
</dbReference>
<dbReference type="PANTHER" id="PTHR23322">
    <property type="entry name" value="FAS-ASSOCIATED PROTEIN"/>
    <property type="match status" value="1"/>
</dbReference>
<dbReference type="GO" id="GO:0043130">
    <property type="term" value="F:ubiquitin binding"/>
    <property type="evidence" value="ECO:0007669"/>
    <property type="project" value="TreeGrafter"/>
</dbReference>
<dbReference type="Proteomes" id="UP000663848">
    <property type="component" value="Unassembled WGS sequence"/>
</dbReference>
<dbReference type="SMART" id="SM00594">
    <property type="entry name" value="UAS"/>
    <property type="match status" value="1"/>
</dbReference>
<protein>
    <recommendedName>
        <fullName evidence="1">UAS domain-containing protein</fullName>
    </recommendedName>
</protein>
<organism evidence="2 3">
    <name type="scientific">Rotaria socialis</name>
    <dbReference type="NCBI Taxonomy" id="392032"/>
    <lineage>
        <taxon>Eukaryota</taxon>
        <taxon>Metazoa</taxon>
        <taxon>Spiralia</taxon>
        <taxon>Gnathifera</taxon>
        <taxon>Rotifera</taxon>
        <taxon>Eurotatoria</taxon>
        <taxon>Bdelloidea</taxon>
        <taxon>Philodinida</taxon>
        <taxon>Philodinidae</taxon>
        <taxon>Rotaria</taxon>
    </lineage>
</organism>
<dbReference type="InterPro" id="IPR050730">
    <property type="entry name" value="UBX_domain-protein"/>
</dbReference>
<evidence type="ECO:0000313" key="2">
    <source>
        <dbReference type="EMBL" id="CAF4781898.1"/>
    </source>
</evidence>
<comment type="caution">
    <text evidence="2">The sequence shown here is derived from an EMBL/GenBank/DDBJ whole genome shotgun (WGS) entry which is preliminary data.</text>
</comment>
<feature type="domain" description="UAS" evidence="1">
    <location>
        <begin position="38"/>
        <end position="125"/>
    </location>
</feature>
<proteinExistence type="predicted"/>
<dbReference type="InterPro" id="IPR049483">
    <property type="entry name" value="FAF1_2-like_UAS"/>
</dbReference>
<dbReference type="GO" id="GO:0005783">
    <property type="term" value="C:endoplasmic reticulum"/>
    <property type="evidence" value="ECO:0007669"/>
    <property type="project" value="TreeGrafter"/>
</dbReference>
<dbReference type="GO" id="GO:0036503">
    <property type="term" value="P:ERAD pathway"/>
    <property type="evidence" value="ECO:0007669"/>
    <property type="project" value="TreeGrafter"/>
</dbReference>
<sequence>MESNPIIEDNDVFNDDGYIIPSTPFPMEYPNDVAAIESISKCFHRRYDACPVFYMGSFTEACQAAFSPTVIEERRPVLVYVHHDGSMLDNIFCNRIFCSTTIIEYLLENYIVWPCDVTLEGNRNR</sequence>
<reference evidence="2" key="1">
    <citation type="submission" date="2021-02" db="EMBL/GenBank/DDBJ databases">
        <authorList>
            <person name="Nowell W R."/>
        </authorList>
    </citation>
    <scope>NUCLEOTIDE SEQUENCE</scope>
</reference>
<dbReference type="InterPro" id="IPR036249">
    <property type="entry name" value="Thioredoxin-like_sf"/>
</dbReference>
<dbReference type="Pfam" id="PF21021">
    <property type="entry name" value="FAF1"/>
    <property type="match status" value="1"/>
</dbReference>
<dbReference type="GO" id="GO:0005634">
    <property type="term" value="C:nucleus"/>
    <property type="evidence" value="ECO:0007669"/>
    <property type="project" value="TreeGrafter"/>
</dbReference>
<dbReference type="Gene3D" id="3.40.30.10">
    <property type="entry name" value="Glutaredoxin"/>
    <property type="match status" value="1"/>
</dbReference>
<evidence type="ECO:0000313" key="3">
    <source>
        <dbReference type="Proteomes" id="UP000663848"/>
    </source>
</evidence>
<dbReference type="AlphaFoldDB" id="A0A821N7C8"/>
<accession>A0A821N7C8</accession>
<dbReference type="InterPro" id="IPR006577">
    <property type="entry name" value="UAS"/>
</dbReference>
<evidence type="ECO:0000259" key="1">
    <source>
        <dbReference type="SMART" id="SM00594"/>
    </source>
</evidence>
<name>A0A821N7C8_9BILA</name>